<proteinExistence type="predicted"/>
<accession>A0ABU2L728</accession>
<sequence length="235" mass="26067">MIEDILRRAQVRLTPYTTAQAMGDHARLMRRIREVKERRAAAHRSGIGDWLAPTSPELAALILQAADDSAMQEELTERIERDLMSLSRAVITAPGNATRLVEFLDADRPTDPVGARVLACLLYRRVDLDSARFWWRFAAGAGDATAAYCLFLEALLREELEEAVHCYRKYGADAFLADDDPPTRTLAPRASEATLPDVGTTISELDTGTHDGPIAIPASHPDLTETERAQFLCHR</sequence>
<evidence type="ECO:0000313" key="1">
    <source>
        <dbReference type="EMBL" id="MDT0307320.1"/>
    </source>
</evidence>
<name>A0ABU2L728_9ACTN</name>
<dbReference type="RefSeq" id="WP_311630263.1">
    <property type="nucleotide sequence ID" value="NZ_JAVREN010000010.1"/>
</dbReference>
<protein>
    <submittedName>
        <fullName evidence="1">Uncharacterized protein</fullName>
    </submittedName>
</protein>
<gene>
    <name evidence="1" type="ORF">RM780_10130</name>
</gene>
<comment type="caution">
    <text evidence="1">The sequence shown here is derived from an EMBL/GenBank/DDBJ whole genome shotgun (WGS) entry which is preliminary data.</text>
</comment>
<dbReference type="EMBL" id="JAVREN010000010">
    <property type="protein sequence ID" value="MDT0307320.1"/>
    <property type="molecule type" value="Genomic_DNA"/>
</dbReference>
<keyword evidence="2" id="KW-1185">Reference proteome</keyword>
<organism evidence="1 2">
    <name type="scientific">Streptomyces boetiae</name>
    <dbReference type="NCBI Taxonomy" id="3075541"/>
    <lineage>
        <taxon>Bacteria</taxon>
        <taxon>Bacillati</taxon>
        <taxon>Actinomycetota</taxon>
        <taxon>Actinomycetes</taxon>
        <taxon>Kitasatosporales</taxon>
        <taxon>Streptomycetaceae</taxon>
        <taxon>Streptomyces</taxon>
    </lineage>
</organism>
<evidence type="ECO:0000313" key="2">
    <source>
        <dbReference type="Proteomes" id="UP001183388"/>
    </source>
</evidence>
<reference evidence="2" key="1">
    <citation type="submission" date="2023-07" db="EMBL/GenBank/DDBJ databases">
        <title>30 novel species of actinomycetes from the DSMZ collection.</title>
        <authorList>
            <person name="Nouioui I."/>
        </authorList>
    </citation>
    <scope>NUCLEOTIDE SEQUENCE [LARGE SCALE GENOMIC DNA]</scope>
    <source>
        <strain evidence="2">DSM 44917</strain>
    </source>
</reference>
<dbReference type="Proteomes" id="UP001183388">
    <property type="component" value="Unassembled WGS sequence"/>
</dbReference>